<dbReference type="HAMAP" id="MF_00672">
    <property type="entry name" value="UPF0761"/>
    <property type="match status" value="1"/>
</dbReference>
<proteinExistence type="inferred from homology"/>
<evidence type="ECO:0000313" key="9">
    <source>
        <dbReference type="EMBL" id="NYT36906.1"/>
    </source>
</evidence>
<keyword evidence="5 7" id="KW-1133">Transmembrane helix</keyword>
<feature type="transmembrane region" description="Helical" evidence="7">
    <location>
        <begin position="163"/>
        <end position="184"/>
    </location>
</feature>
<evidence type="ECO:0000256" key="3">
    <source>
        <dbReference type="ARBA" id="ARBA00022519"/>
    </source>
</evidence>
<dbReference type="InterPro" id="IPR023679">
    <property type="entry name" value="UPF0761_bac"/>
</dbReference>
<reference evidence="9 10" key="1">
    <citation type="submission" date="2020-07" db="EMBL/GenBank/DDBJ databases">
        <title>Taxonomic revisions and descriptions of new bacterial species based on genomic comparisons in the high-G+C-content subgroup of the family Alcaligenaceae.</title>
        <authorList>
            <person name="Szabo A."/>
            <person name="Felfoldi T."/>
        </authorList>
    </citation>
    <scope>NUCLEOTIDE SEQUENCE [LARGE SCALE GENOMIC DNA]</scope>
    <source>
        <strain evidence="9 10">DSM 25264</strain>
    </source>
</reference>
<protein>
    <recommendedName>
        <fullName evidence="7">UPF0761 membrane protein H0A68_08475</fullName>
    </recommendedName>
</protein>
<name>A0A853FFW7_9BURK</name>
<dbReference type="InterPro" id="IPR017039">
    <property type="entry name" value="Virul_fac_BrkB"/>
</dbReference>
<feature type="transmembrane region" description="Helical" evidence="7">
    <location>
        <begin position="21"/>
        <end position="46"/>
    </location>
</feature>
<accession>A0A853FFW7</accession>
<comment type="similarity">
    <text evidence="7">Belongs to the UPF0761 family.</text>
</comment>
<gene>
    <name evidence="9" type="ORF">H0A68_08475</name>
</gene>
<evidence type="ECO:0000256" key="6">
    <source>
        <dbReference type="ARBA" id="ARBA00023136"/>
    </source>
</evidence>
<organism evidence="9 10">
    <name type="scientific">Allopusillimonas soli</name>
    <dbReference type="NCBI Taxonomy" id="659016"/>
    <lineage>
        <taxon>Bacteria</taxon>
        <taxon>Pseudomonadati</taxon>
        <taxon>Pseudomonadota</taxon>
        <taxon>Betaproteobacteria</taxon>
        <taxon>Burkholderiales</taxon>
        <taxon>Alcaligenaceae</taxon>
        <taxon>Allopusillimonas</taxon>
    </lineage>
</organism>
<dbReference type="PANTHER" id="PTHR30213:SF0">
    <property type="entry name" value="UPF0761 MEMBRANE PROTEIN YIHY"/>
    <property type="match status" value="1"/>
</dbReference>
<dbReference type="GO" id="GO:0005886">
    <property type="term" value="C:plasma membrane"/>
    <property type="evidence" value="ECO:0007669"/>
    <property type="project" value="UniProtKB-SubCell"/>
</dbReference>
<feature type="transmembrane region" description="Helical" evidence="7">
    <location>
        <begin position="196"/>
        <end position="218"/>
    </location>
</feature>
<comment type="subcellular location">
    <subcellularLocation>
        <location evidence="1 7">Cell membrane</location>
        <topology evidence="1 7">Multi-pass membrane protein</topology>
    </subcellularLocation>
</comment>
<sequence>MARFILRRASEKKLTQIASSLTFTTVLSIVPLLAVVLALFTAFPLFNEFRVALEAFLTSNLMPPSVSDTVMLYLNQFAAKASGLTAAGSLFLFVTSVMLIMTIDEAFNSIWQVEHQRPFRQRMLVYWAIVSLGPILVGASLWATSVLARASLGDIDALPGAVGFALSFVPVIATALGFTALFCVVPNRKVLWRDALAGGAGTAIVLWIMRTGFAYYLTRFPSYTIIYGAFATLPIFLLWIYLSWLAVLMGATVAAILPSVRQRRWALKHYPGENLIAALRVLRMLWHARNDIPPGRTVAALCETLTMNQDTLDCVLEQLKRLGYAVDTFDGDDMHWVLAGNHHDADLGPLLDALLIDRSQPAMRGNQPLLNAISVSLTHTPTRLETLFDEQAPLPECPQIGQNRTTEVGRGEPHVESQ</sequence>
<dbReference type="NCBIfam" id="TIGR00765">
    <property type="entry name" value="yihY_not_rbn"/>
    <property type="match status" value="1"/>
</dbReference>
<feature type="transmembrane region" description="Helical" evidence="7">
    <location>
        <begin position="224"/>
        <end position="257"/>
    </location>
</feature>
<dbReference type="Proteomes" id="UP000580517">
    <property type="component" value="Unassembled WGS sequence"/>
</dbReference>
<evidence type="ECO:0000256" key="5">
    <source>
        <dbReference type="ARBA" id="ARBA00022989"/>
    </source>
</evidence>
<feature type="region of interest" description="Disordered" evidence="8">
    <location>
        <begin position="394"/>
        <end position="418"/>
    </location>
</feature>
<evidence type="ECO:0000256" key="8">
    <source>
        <dbReference type="SAM" id="MobiDB-lite"/>
    </source>
</evidence>
<keyword evidence="10" id="KW-1185">Reference proteome</keyword>
<dbReference type="AlphaFoldDB" id="A0A853FFW7"/>
<evidence type="ECO:0000256" key="1">
    <source>
        <dbReference type="ARBA" id="ARBA00004651"/>
    </source>
</evidence>
<evidence type="ECO:0000256" key="2">
    <source>
        <dbReference type="ARBA" id="ARBA00022475"/>
    </source>
</evidence>
<dbReference type="EMBL" id="JACCEW010000002">
    <property type="protein sequence ID" value="NYT36906.1"/>
    <property type="molecule type" value="Genomic_DNA"/>
</dbReference>
<evidence type="ECO:0000256" key="7">
    <source>
        <dbReference type="HAMAP-Rule" id="MF_00672"/>
    </source>
</evidence>
<dbReference type="PANTHER" id="PTHR30213">
    <property type="entry name" value="INNER MEMBRANE PROTEIN YHJD"/>
    <property type="match status" value="1"/>
</dbReference>
<keyword evidence="3" id="KW-0997">Cell inner membrane</keyword>
<dbReference type="Pfam" id="PF03631">
    <property type="entry name" value="Virul_fac_BrkB"/>
    <property type="match status" value="1"/>
</dbReference>
<comment type="caution">
    <text evidence="9">The sequence shown here is derived from an EMBL/GenBank/DDBJ whole genome shotgun (WGS) entry which is preliminary data.</text>
</comment>
<keyword evidence="4 7" id="KW-0812">Transmembrane</keyword>
<keyword evidence="2 7" id="KW-1003">Cell membrane</keyword>
<keyword evidence="6 7" id="KW-0472">Membrane</keyword>
<evidence type="ECO:0000256" key="4">
    <source>
        <dbReference type="ARBA" id="ARBA00022692"/>
    </source>
</evidence>
<dbReference type="OrthoDB" id="9808671at2"/>
<evidence type="ECO:0000313" key="10">
    <source>
        <dbReference type="Proteomes" id="UP000580517"/>
    </source>
</evidence>
<feature type="transmembrane region" description="Helical" evidence="7">
    <location>
        <begin position="124"/>
        <end position="143"/>
    </location>
</feature>
<feature type="compositionally biased region" description="Basic and acidic residues" evidence="8">
    <location>
        <begin position="407"/>
        <end position="418"/>
    </location>
</feature>
<feature type="transmembrane region" description="Helical" evidence="7">
    <location>
        <begin position="81"/>
        <end position="103"/>
    </location>
</feature>